<dbReference type="InterPro" id="IPR015421">
    <property type="entry name" value="PyrdxlP-dep_Trfase_major"/>
</dbReference>
<dbReference type="EMBL" id="MKZS01000001">
    <property type="protein sequence ID" value="OLT59217.1"/>
    <property type="molecule type" value="Genomic_DNA"/>
</dbReference>
<evidence type="ECO:0000256" key="2">
    <source>
        <dbReference type="ARBA" id="ARBA00009533"/>
    </source>
</evidence>
<evidence type="ECO:0000256" key="3">
    <source>
        <dbReference type="ARBA" id="ARBA00022793"/>
    </source>
</evidence>
<comment type="caution">
    <text evidence="9">The sequence shown here is derived from an EMBL/GenBank/DDBJ whole genome shotgun (WGS) entry which is preliminary data.</text>
</comment>
<evidence type="ECO:0000256" key="7">
    <source>
        <dbReference type="SAM" id="MobiDB-lite"/>
    </source>
</evidence>
<dbReference type="GO" id="GO:0004058">
    <property type="term" value="F:aromatic-L-amino-acid decarboxylase activity"/>
    <property type="evidence" value="ECO:0007669"/>
    <property type="project" value="UniProtKB-ARBA"/>
</dbReference>
<dbReference type="GO" id="GO:0030170">
    <property type="term" value="F:pyridoxal phosphate binding"/>
    <property type="evidence" value="ECO:0007669"/>
    <property type="project" value="InterPro"/>
</dbReference>
<reference evidence="9 10" key="1">
    <citation type="submission" date="2016-10" db="EMBL/GenBank/DDBJ databases">
        <title>Comparative genomics uncovers the prolific and rare metabolic potential of the cyanobacterial genus Moorea.</title>
        <authorList>
            <person name="Leao T."/>
            <person name="Castelao G."/>
            <person name="Korobeynikov A."/>
            <person name="Monroe E.A."/>
            <person name="Podell S."/>
            <person name="Glukhov E."/>
            <person name="Allen E."/>
            <person name="Gerwick W.H."/>
            <person name="Gerwick L."/>
        </authorList>
    </citation>
    <scope>NUCLEOTIDE SEQUENCE [LARGE SCALE GENOMIC DNA]</scope>
    <source>
        <strain evidence="9 10">PNG5-198</strain>
    </source>
</reference>
<dbReference type="GO" id="GO:0005737">
    <property type="term" value="C:cytoplasm"/>
    <property type="evidence" value="ECO:0007669"/>
    <property type="project" value="TreeGrafter"/>
</dbReference>
<dbReference type="PROSITE" id="PS50206">
    <property type="entry name" value="RHODANESE_3"/>
    <property type="match status" value="1"/>
</dbReference>
<comment type="similarity">
    <text evidence="2">Belongs to the group II decarboxylase family.</text>
</comment>
<dbReference type="Proteomes" id="UP000186657">
    <property type="component" value="Unassembled WGS sequence"/>
</dbReference>
<dbReference type="Gene3D" id="3.40.640.10">
    <property type="entry name" value="Type I PLP-dependent aspartate aminotransferase-like (Major domain)"/>
    <property type="match status" value="1"/>
</dbReference>
<proteinExistence type="inferred from homology"/>
<evidence type="ECO:0000313" key="10">
    <source>
        <dbReference type="Proteomes" id="UP000186657"/>
    </source>
</evidence>
<feature type="domain" description="Rhodanese" evidence="8">
    <location>
        <begin position="419"/>
        <end position="458"/>
    </location>
</feature>
<keyword evidence="4 6" id="KW-0663">Pyridoxal phosphate</keyword>
<evidence type="ECO:0000256" key="6">
    <source>
        <dbReference type="PIRSR" id="PIRSR602129-50"/>
    </source>
</evidence>
<protein>
    <recommendedName>
        <fullName evidence="8">Rhodanese domain-containing protein</fullName>
    </recommendedName>
</protein>
<evidence type="ECO:0000256" key="1">
    <source>
        <dbReference type="ARBA" id="ARBA00001933"/>
    </source>
</evidence>
<organism evidence="9 10">
    <name type="scientific">Moorena bouillonii PNG</name>
    <dbReference type="NCBI Taxonomy" id="568701"/>
    <lineage>
        <taxon>Bacteria</taxon>
        <taxon>Bacillati</taxon>
        <taxon>Cyanobacteriota</taxon>
        <taxon>Cyanophyceae</taxon>
        <taxon>Coleofasciculales</taxon>
        <taxon>Coleofasciculaceae</taxon>
        <taxon>Moorena</taxon>
    </lineage>
</organism>
<dbReference type="InterPro" id="IPR015424">
    <property type="entry name" value="PyrdxlP-dep_Trfase"/>
</dbReference>
<evidence type="ECO:0000256" key="5">
    <source>
        <dbReference type="ARBA" id="ARBA00023239"/>
    </source>
</evidence>
<dbReference type="RefSeq" id="WP_075898362.1">
    <property type="nucleotide sequence ID" value="NZ_MKZS01000001.1"/>
</dbReference>
<dbReference type="PANTHER" id="PTHR45677">
    <property type="entry name" value="GLUTAMATE DECARBOXYLASE-RELATED"/>
    <property type="match status" value="1"/>
</dbReference>
<comment type="cofactor">
    <cofactor evidence="1 6">
        <name>pyridoxal 5'-phosphate</name>
        <dbReference type="ChEBI" id="CHEBI:597326"/>
    </cofactor>
</comment>
<evidence type="ECO:0000313" key="9">
    <source>
        <dbReference type="EMBL" id="OLT59217.1"/>
    </source>
</evidence>
<sequence length="660" mass="73018">MASKFSALWNKDGSVQPSAPRWAALRSDMRSAFPTYYSTETDPFADIVGEAIRYLNQLKPVKPSPDSSAGETPGYLGGDPSGPHYGNVTEARLAENMAPVTEVLKEAADLFKGMPNWNHPLVMPNVIPPANTAAIISAMMTNVFSPNIIEGEYSWDVERTEMETSAILADLIGWPTDEAGGLFTFGGSGCYFYGIKYAITNCLGMSSRCDGVRTDAKVLVSQQGHYAKQNSTDWTGLGMENYIDIDTDETTNVMDFEHLEEVVRELHKEGTPIAAIVCTMGTTDAFAVDPIDKVRELVDELYPLADHPNGVGRPMIYADAVIGWSWLTFKGYDFTANPLGFAPEVLAQIQKNYDAISKVVYADAIGCDFHKTGWSTYNCSVVMVRDLHHFQELLSRPGSAYLQARTCYNPGLYTLEVSRSGSYSMAAWATLKYMGYEGFRSILGGILEIQNYLRNEVIANEPTVVSVNEADSGFVTLFRVYKKGVDAKAQYERELNDPAAKEELDANNQLQQDIADMLWQWHRDGQLHGDSYAPYISYTSGFRPTDYDDEELEPGFIYAVKAYPMNVNITPDVMDDLIRLVLTARDAIEAGTVPQPNDDAGNCPMPYSDFHNITPLECASDEPGTGGATSDNLLSGIGRQSMKALKRLRKRIRKRLHGKK</sequence>
<gene>
    <name evidence="9" type="ORF">BJP37_09350</name>
</gene>
<keyword evidence="10" id="KW-1185">Reference proteome</keyword>
<dbReference type="InterPro" id="IPR001763">
    <property type="entry name" value="Rhodanese-like_dom"/>
</dbReference>
<dbReference type="InterPro" id="IPR002129">
    <property type="entry name" value="PyrdxlP-dep_de-COase"/>
</dbReference>
<accession>A0A1U7MZU6</accession>
<dbReference type="PANTHER" id="PTHR45677:SF8">
    <property type="entry name" value="CYSTEINE SULFINIC ACID DECARBOXYLASE"/>
    <property type="match status" value="1"/>
</dbReference>
<evidence type="ECO:0000256" key="4">
    <source>
        <dbReference type="ARBA" id="ARBA00022898"/>
    </source>
</evidence>
<dbReference type="AlphaFoldDB" id="A0A1U7MZU6"/>
<feature type="modified residue" description="N6-(pyridoxal phosphate)lysine" evidence="6">
    <location>
        <position position="371"/>
    </location>
</feature>
<feature type="region of interest" description="Disordered" evidence="7">
    <location>
        <begin position="59"/>
        <end position="82"/>
    </location>
</feature>
<keyword evidence="5" id="KW-0456">Lyase</keyword>
<dbReference type="SUPFAM" id="SSF53383">
    <property type="entry name" value="PLP-dependent transferases"/>
    <property type="match status" value="1"/>
</dbReference>
<name>A0A1U7MZU6_9CYAN</name>
<dbReference type="Pfam" id="PF00282">
    <property type="entry name" value="Pyridoxal_deC"/>
    <property type="match status" value="1"/>
</dbReference>
<evidence type="ECO:0000259" key="8">
    <source>
        <dbReference type="PROSITE" id="PS50206"/>
    </source>
</evidence>
<keyword evidence="3" id="KW-0210">Decarboxylase</keyword>
<dbReference type="GO" id="GO:0019752">
    <property type="term" value="P:carboxylic acid metabolic process"/>
    <property type="evidence" value="ECO:0007669"/>
    <property type="project" value="InterPro"/>
</dbReference>